<feature type="signal peptide" evidence="2">
    <location>
        <begin position="1"/>
        <end position="17"/>
    </location>
</feature>
<dbReference type="eggNOG" id="ENOG5031CZZ">
    <property type="taxonomic scope" value="Bacteria"/>
</dbReference>
<feature type="chain" id="PRO_5002738472" description="CBM11 domain-containing protein" evidence="2">
    <location>
        <begin position="18"/>
        <end position="269"/>
    </location>
</feature>
<evidence type="ECO:0000256" key="2">
    <source>
        <dbReference type="SAM" id="SignalP"/>
    </source>
</evidence>
<dbReference type="AlphaFoldDB" id="A9EWR5"/>
<keyword evidence="2" id="KW-0732">Signal</keyword>
<dbReference type="PROSITE" id="PS51257">
    <property type="entry name" value="PROKAR_LIPOPROTEIN"/>
    <property type="match status" value="1"/>
</dbReference>
<dbReference type="Gene3D" id="2.60.120.430">
    <property type="entry name" value="Galactose-binding lectin"/>
    <property type="match status" value="1"/>
</dbReference>
<feature type="compositionally biased region" description="Gly residues" evidence="1">
    <location>
        <begin position="39"/>
        <end position="65"/>
    </location>
</feature>
<protein>
    <recommendedName>
        <fullName evidence="5">CBM11 domain-containing protein</fullName>
    </recommendedName>
</protein>
<dbReference type="STRING" id="448385.sce4181"/>
<evidence type="ECO:0000256" key="1">
    <source>
        <dbReference type="SAM" id="MobiDB-lite"/>
    </source>
</evidence>
<gene>
    <name evidence="3" type="ordered locus">sce4181</name>
</gene>
<dbReference type="EMBL" id="AM746676">
    <property type="protein sequence ID" value="CAN94344.1"/>
    <property type="molecule type" value="Genomic_DNA"/>
</dbReference>
<dbReference type="InterPro" id="IPR008979">
    <property type="entry name" value="Galactose-bd-like_sf"/>
</dbReference>
<dbReference type="BioCyc" id="SCEL448385:SCE_RS21495-MONOMER"/>
<evidence type="ECO:0000313" key="3">
    <source>
        <dbReference type="EMBL" id="CAN94344.1"/>
    </source>
</evidence>
<sequence length="269" mass="27330">MRFQVLTVALCAPVSLSGCGLVLGISPGEYDPDPFGLADGAGGAGGSDGGAGGAGSSGGAGGSGGSDAEPELPTCTALLDDLEDGDGAILRCKDRIGSWYTYNDGTRAGAQTPLPGRPFLPVSPGHGPSEYAAHVAGSGFVSRGAGMGFDLNFAPGGAKLTYDASAYSGLTFWAKAAAPTHIYVNFPDRNTDREGGVCEGSGCGDHFGEGIDITTEWAQYTVMFDILSTDGWGVPAPAAFDPAHAYSIEFHTAKSTVFDMLVDDIAFVP</sequence>
<accession>A9EWR5</accession>
<dbReference type="HOGENOM" id="CLU_061386_0_0_7"/>
<evidence type="ECO:0008006" key="5">
    <source>
        <dbReference type="Google" id="ProtNLM"/>
    </source>
</evidence>
<dbReference type="KEGG" id="scl:sce4181"/>
<name>A9EWR5_SORC5</name>
<dbReference type="RefSeq" id="WP_012236814.1">
    <property type="nucleotide sequence ID" value="NC_010162.1"/>
</dbReference>
<feature type="region of interest" description="Disordered" evidence="1">
    <location>
        <begin position="36"/>
        <end position="72"/>
    </location>
</feature>
<keyword evidence="4" id="KW-1185">Reference proteome</keyword>
<reference evidence="3 4" key="1">
    <citation type="journal article" date="2007" name="Nat. Biotechnol.">
        <title>Complete genome sequence of the myxobacterium Sorangium cellulosum.</title>
        <authorList>
            <person name="Schneiker S."/>
            <person name="Perlova O."/>
            <person name="Kaiser O."/>
            <person name="Gerth K."/>
            <person name="Alici A."/>
            <person name="Altmeyer M.O."/>
            <person name="Bartels D."/>
            <person name="Bekel T."/>
            <person name="Beyer S."/>
            <person name="Bode E."/>
            <person name="Bode H.B."/>
            <person name="Bolten C.J."/>
            <person name="Choudhuri J.V."/>
            <person name="Doss S."/>
            <person name="Elnakady Y.A."/>
            <person name="Frank B."/>
            <person name="Gaigalat L."/>
            <person name="Goesmann A."/>
            <person name="Groeger C."/>
            <person name="Gross F."/>
            <person name="Jelsbak L."/>
            <person name="Jelsbak L."/>
            <person name="Kalinowski J."/>
            <person name="Kegler C."/>
            <person name="Knauber T."/>
            <person name="Konietzny S."/>
            <person name="Kopp M."/>
            <person name="Krause L."/>
            <person name="Krug D."/>
            <person name="Linke B."/>
            <person name="Mahmud T."/>
            <person name="Martinez-Arias R."/>
            <person name="McHardy A.C."/>
            <person name="Merai M."/>
            <person name="Meyer F."/>
            <person name="Mormann S."/>
            <person name="Munoz-Dorado J."/>
            <person name="Perez J."/>
            <person name="Pradella S."/>
            <person name="Rachid S."/>
            <person name="Raddatz G."/>
            <person name="Rosenau F."/>
            <person name="Rueckert C."/>
            <person name="Sasse F."/>
            <person name="Scharfe M."/>
            <person name="Schuster S.C."/>
            <person name="Suen G."/>
            <person name="Treuner-Lange A."/>
            <person name="Velicer G.J."/>
            <person name="Vorholter F.-J."/>
            <person name="Weissman K.J."/>
            <person name="Welch R.D."/>
            <person name="Wenzel S.C."/>
            <person name="Whitworth D.E."/>
            <person name="Wilhelm S."/>
            <person name="Wittmann C."/>
            <person name="Bloecker H."/>
            <person name="Puehler A."/>
            <person name="Mueller R."/>
        </authorList>
    </citation>
    <scope>NUCLEOTIDE SEQUENCE [LARGE SCALE GENOMIC DNA]</scope>
    <source>
        <strain evidence="4">So ce56</strain>
    </source>
</reference>
<evidence type="ECO:0000313" key="4">
    <source>
        <dbReference type="Proteomes" id="UP000002139"/>
    </source>
</evidence>
<dbReference type="SUPFAM" id="SSF49785">
    <property type="entry name" value="Galactose-binding domain-like"/>
    <property type="match status" value="1"/>
</dbReference>
<organism evidence="3 4">
    <name type="scientific">Sorangium cellulosum (strain So ce56)</name>
    <name type="common">Polyangium cellulosum (strain So ce56)</name>
    <dbReference type="NCBI Taxonomy" id="448385"/>
    <lineage>
        <taxon>Bacteria</taxon>
        <taxon>Pseudomonadati</taxon>
        <taxon>Myxococcota</taxon>
        <taxon>Polyangia</taxon>
        <taxon>Polyangiales</taxon>
        <taxon>Polyangiaceae</taxon>
        <taxon>Sorangium</taxon>
    </lineage>
</organism>
<dbReference type="Proteomes" id="UP000002139">
    <property type="component" value="Chromosome"/>
</dbReference>
<proteinExistence type="predicted"/>
<dbReference type="OrthoDB" id="5510995at2"/>